<dbReference type="AlphaFoldDB" id="A0A2D0A6B9"/>
<gene>
    <name evidence="1" type="ORF">AP75_08190</name>
</gene>
<keyword evidence="1" id="KW-0540">Nuclease</keyword>
<evidence type="ECO:0000313" key="2">
    <source>
        <dbReference type="Proteomes" id="UP000197587"/>
    </source>
</evidence>
<name>A0A2D0A6B9_9FLAO</name>
<dbReference type="RefSeq" id="WP_031502632.1">
    <property type="nucleotide sequence ID" value="NZ_JASZ02000015.1"/>
</dbReference>
<evidence type="ECO:0000313" key="1">
    <source>
        <dbReference type="EMBL" id="OWK98065.1"/>
    </source>
</evidence>
<accession>A0A2D0A6B9</accession>
<protein>
    <submittedName>
        <fullName evidence="1">HNH endonuclease</fullName>
    </submittedName>
</protein>
<comment type="caution">
    <text evidence="1">The sequence shown here is derived from an EMBL/GenBank/DDBJ whole genome shotgun (WGS) entry which is preliminary data.</text>
</comment>
<dbReference type="GO" id="GO:0004519">
    <property type="term" value="F:endonuclease activity"/>
    <property type="evidence" value="ECO:0007669"/>
    <property type="project" value="UniProtKB-KW"/>
</dbReference>
<keyword evidence="2" id="KW-1185">Reference proteome</keyword>
<sequence>MINVKRLDCPDILKIGENPPSDGEFEAKDAIEYFRDVANHLKKYEKTGKRGSRTKDSYAVYSNKQVRKLLVTMFHGKCAYCESKITAIYNGDIEHFRPKGGIEDTSPNKPGYFWLASEWENLLFACPFCNQTNTHELRNGANIEEAVFGKLDQFPLVSEAHRLNYNHGLIYFTDNENYQKAFDLEESERLLLNPCKDGSIEKYFKYDEDGAIITNDGLTDFEEKKAMQSIITYALHRLPLTIAREQKIIKIKAQIKRVENAIINYNNYMAESEEKRIWFEGIMREEMRILKKYKDPDQEYAGLARYIIDKYFDEANFI</sequence>
<dbReference type="EMBL" id="JASZ02000015">
    <property type="protein sequence ID" value="OWK98065.1"/>
    <property type="molecule type" value="Genomic_DNA"/>
</dbReference>
<dbReference type="InterPro" id="IPR003615">
    <property type="entry name" value="HNH_nuc"/>
</dbReference>
<dbReference type="CDD" id="cd00085">
    <property type="entry name" value="HNHc"/>
    <property type="match status" value="1"/>
</dbReference>
<reference evidence="1 2" key="2">
    <citation type="submission" date="2017-05" db="EMBL/GenBank/DDBJ databases">
        <title>Genome of Chryseobacterium haifense.</title>
        <authorList>
            <person name="Newman J.D."/>
        </authorList>
    </citation>
    <scope>NUCLEOTIDE SEQUENCE [LARGE SCALE GENOMIC DNA]</scope>
    <source>
        <strain evidence="1 2">DSM 19056</strain>
    </source>
</reference>
<dbReference type="Proteomes" id="UP000197587">
    <property type="component" value="Unassembled WGS sequence"/>
</dbReference>
<organism evidence="1 2">
    <name type="scientific">Kaistella haifensis DSM 19056</name>
    <dbReference type="NCBI Taxonomy" id="1450526"/>
    <lineage>
        <taxon>Bacteria</taxon>
        <taxon>Pseudomonadati</taxon>
        <taxon>Bacteroidota</taxon>
        <taxon>Flavobacteriia</taxon>
        <taxon>Flavobacteriales</taxon>
        <taxon>Weeksellaceae</taxon>
        <taxon>Chryseobacterium group</taxon>
        <taxon>Kaistella</taxon>
    </lineage>
</organism>
<proteinExistence type="predicted"/>
<dbReference type="Gene3D" id="1.10.30.50">
    <property type="match status" value="1"/>
</dbReference>
<reference evidence="1 2" key="1">
    <citation type="submission" date="2014-01" db="EMBL/GenBank/DDBJ databases">
        <authorList>
            <consortium name="Genome Consortium for Active Teaching"/>
            <person name="Sontag T.C."/>
            <person name="Newman J.D."/>
        </authorList>
    </citation>
    <scope>NUCLEOTIDE SEQUENCE [LARGE SCALE GENOMIC DNA]</scope>
    <source>
        <strain evidence="1 2">DSM 19056</strain>
    </source>
</reference>
<keyword evidence="1" id="KW-0378">Hydrolase</keyword>
<keyword evidence="1" id="KW-0255">Endonuclease</keyword>